<proteinExistence type="predicted"/>
<dbReference type="Pfam" id="PF00149">
    <property type="entry name" value="Metallophos"/>
    <property type="match status" value="1"/>
</dbReference>
<dbReference type="PANTHER" id="PTHR42850">
    <property type="entry name" value="METALLOPHOSPHOESTERASE"/>
    <property type="match status" value="1"/>
</dbReference>
<dbReference type="PANTHER" id="PTHR42850:SF4">
    <property type="entry name" value="ZINC-DEPENDENT ENDOPOLYPHOSPHATASE"/>
    <property type="match status" value="1"/>
</dbReference>
<evidence type="ECO:0000313" key="3">
    <source>
        <dbReference type="Proteomes" id="UP000689967"/>
    </source>
</evidence>
<gene>
    <name evidence="2" type="ORF">JJQ90_00775</name>
</gene>
<dbReference type="EMBL" id="JAERQM010000001">
    <property type="protein sequence ID" value="MBU8542215.1"/>
    <property type="molecule type" value="Genomic_DNA"/>
</dbReference>
<keyword evidence="3" id="KW-1185">Reference proteome</keyword>
<dbReference type="InterPro" id="IPR050126">
    <property type="entry name" value="Ap4A_hydrolase"/>
</dbReference>
<sequence length="240" mass="25352">MPAKALITPLPAPACLPQGLRIYAIGDVHGCDLALAALHDLVSADLVARPVTRALLLHLGDYVDRGPDSAGVLGRLARPLPGLETLNLRGNHDQMMLDALAPGATEAQVSLWLLNGGVATLESYGAAPRDRASWQRIPDADLELLRGCPTCFEAGGYVFAHAGIRPGTPIATQDPADLMWIREPFLSWRGSLPAVVVHGHTPAAAPEVRPHRIGLDTGAVFGGPLTCGVLEADRIVFLQV</sequence>
<comment type="caution">
    <text evidence="2">The sequence shown here is derived from an EMBL/GenBank/DDBJ whole genome shotgun (WGS) entry which is preliminary data.</text>
</comment>
<evidence type="ECO:0000313" key="2">
    <source>
        <dbReference type="EMBL" id="MBU8542215.1"/>
    </source>
</evidence>
<dbReference type="Proteomes" id="UP000689967">
    <property type="component" value="Unassembled WGS sequence"/>
</dbReference>
<accession>A0ABS6H479</accession>
<dbReference type="CDD" id="cd00144">
    <property type="entry name" value="MPP_PPP_family"/>
    <property type="match status" value="1"/>
</dbReference>
<dbReference type="RefSeq" id="WP_216872571.1">
    <property type="nucleotide sequence ID" value="NZ_JAERQM010000001.1"/>
</dbReference>
<protein>
    <submittedName>
        <fullName evidence="2">Serine/threonine protein phosphatase</fullName>
    </submittedName>
</protein>
<organism evidence="2 3">
    <name type="scientific">Falsiroseomonas oleicola</name>
    <dbReference type="NCBI Taxonomy" id="2801474"/>
    <lineage>
        <taxon>Bacteria</taxon>
        <taxon>Pseudomonadati</taxon>
        <taxon>Pseudomonadota</taxon>
        <taxon>Alphaproteobacteria</taxon>
        <taxon>Acetobacterales</taxon>
        <taxon>Roseomonadaceae</taxon>
        <taxon>Falsiroseomonas</taxon>
    </lineage>
</organism>
<reference evidence="2 3" key="1">
    <citation type="submission" date="2021-01" db="EMBL/GenBank/DDBJ databases">
        <title>Roseomonas sp. nov, a bacterium isolated from an oil production mixture in Yumen Oilfield.</title>
        <authorList>
            <person name="Wu D."/>
        </authorList>
    </citation>
    <scope>NUCLEOTIDE SEQUENCE [LARGE SCALE GENOMIC DNA]</scope>
    <source>
        <strain evidence="2 3">ROY-5-3</strain>
    </source>
</reference>
<dbReference type="InterPro" id="IPR004843">
    <property type="entry name" value="Calcineurin-like_PHP"/>
</dbReference>
<evidence type="ECO:0000259" key="1">
    <source>
        <dbReference type="Pfam" id="PF00149"/>
    </source>
</evidence>
<name>A0ABS6H479_9PROT</name>
<feature type="domain" description="Calcineurin-like phosphoesterase" evidence="1">
    <location>
        <begin position="20"/>
        <end position="204"/>
    </location>
</feature>